<accession>A0A1E7F0Z5</accession>
<evidence type="ECO:0000313" key="3">
    <source>
        <dbReference type="Proteomes" id="UP000095751"/>
    </source>
</evidence>
<organism evidence="2 3">
    <name type="scientific">Fragilariopsis cylindrus CCMP1102</name>
    <dbReference type="NCBI Taxonomy" id="635003"/>
    <lineage>
        <taxon>Eukaryota</taxon>
        <taxon>Sar</taxon>
        <taxon>Stramenopiles</taxon>
        <taxon>Ochrophyta</taxon>
        <taxon>Bacillariophyta</taxon>
        <taxon>Bacillariophyceae</taxon>
        <taxon>Bacillariophycidae</taxon>
        <taxon>Bacillariales</taxon>
        <taxon>Bacillariaceae</taxon>
        <taxon>Fragilariopsis</taxon>
    </lineage>
</organism>
<evidence type="ECO:0000313" key="2">
    <source>
        <dbReference type="EMBL" id="OEU11817.1"/>
    </source>
</evidence>
<dbReference type="EMBL" id="KV784366">
    <property type="protein sequence ID" value="OEU11817.1"/>
    <property type="molecule type" value="Genomic_DNA"/>
</dbReference>
<sequence length="134" mass="14535">MSTTVNIVDYGSIDFALRVIESIAFISLSIVAITEPCTGYLRGIFNESNESVGDIPIWFWPSCGILIAMVAIANFSSNNSVVLVIQFFIIVSHPRVSRSEPGIFVIIACGVALIRMDSFLLTLIGTCGIISLFL</sequence>
<dbReference type="InParanoid" id="A0A1E7F0Z5"/>
<keyword evidence="1" id="KW-1133">Transmembrane helix</keyword>
<evidence type="ECO:0000256" key="1">
    <source>
        <dbReference type="SAM" id="Phobius"/>
    </source>
</evidence>
<proteinExistence type="predicted"/>
<keyword evidence="3" id="KW-1185">Reference proteome</keyword>
<dbReference type="AlphaFoldDB" id="A0A1E7F0Z5"/>
<gene>
    <name evidence="2" type="ORF">FRACYDRAFT_244938</name>
</gene>
<name>A0A1E7F0Z5_9STRA</name>
<keyword evidence="1" id="KW-0472">Membrane</keyword>
<keyword evidence="1" id="KW-0812">Transmembrane</keyword>
<protein>
    <submittedName>
        <fullName evidence="2">Uncharacterized protein</fullName>
    </submittedName>
</protein>
<feature type="transmembrane region" description="Helical" evidence="1">
    <location>
        <begin position="103"/>
        <end position="133"/>
    </location>
</feature>
<reference evidence="2 3" key="1">
    <citation type="submission" date="2016-09" db="EMBL/GenBank/DDBJ databases">
        <title>Extensive genetic diversity and differential bi-allelic expression allows diatom success in the polar Southern Ocean.</title>
        <authorList>
            <consortium name="DOE Joint Genome Institute"/>
            <person name="Mock T."/>
            <person name="Otillar R.P."/>
            <person name="Strauss J."/>
            <person name="Dupont C."/>
            <person name="Frickenhaus S."/>
            <person name="Maumus F."/>
            <person name="Mcmullan M."/>
            <person name="Sanges R."/>
            <person name="Schmutz J."/>
            <person name="Toseland A."/>
            <person name="Valas R."/>
            <person name="Veluchamy A."/>
            <person name="Ward B.J."/>
            <person name="Allen A."/>
            <person name="Barry K."/>
            <person name="Falciatore A."/>
            <person name="Ferrante M."/>
            <person name="Fortunato A.E."/>
            <person name="Gloeckner G."/>
            <person name="Gruber A."/>
            <person name="Hipkin R."/>
            <person name="Janech M."/>
            <person name="Kroth P."/>
            <person name="Leese F."/>
            <person name="Lindquist E."/>
            <person name="Lyon B.R."/>
            <person name="Martin J."/>
            <person name="Mayer C."/>
            <person name="Parker M."/>
            <person name="Quesneville H."/>
            <person name="Raymond J."/>
            <person name="Uhlig C."/>
            <person name="Valentin K.U."/>
            <person name="Worden A.Z."/>
            <person name="Armbrust E.V."/>
            <person name="Bowler C."/>
            <person name="Green B."/>
            <person name="Moulton V."/>
            <person name="Van Oosterhout C."/>
            <person name="Grigoriev I."/>
        </authorList>
    </citation>
    <scope>NUCLEOTIDE SEQUENCE [LARGE SCALE GENOMIC DNA]</scope>
    <source>
        <strain evidence="2 3">CCMP1102</strain>
    </source>
</reference>
<dbReference type="KEGG" id="fcy:FRACYDRAFT_244938"/>
<feature type="transmembrane region" description="Helical" evidence="1">
    <location>
        <begin position="58"/>
        <end position="91"/>
    </location>
</feature>
<dbReference type="Proteomes" id="UP000095751">
    <property type="component" value="Unassembled WGS sequence"/>
</dbReference>